<dbReference type="AlphaFoldDB" id="A4CFV0"/>
<reference evidence="2 3" key="1">
    <citation type="submission" date="2006-02" db="EMBL/GenBank/DDBJ databases">
        <authorList>
            <person name="Moran M.A."/>
            <person name="Kjelleberg S."/>
            <person name="Egan S."/>
            <person name="Saunders N."/>
            <person name="Thomas T."/>
            <person name="Ferriera S."/>
            <person name="Johnson J."/>
            <person name="Kravitz S."/>
            <person name="Halpern A."/>
            <person name="Remington K."/>
            <person name="Beeson K."/>
            <person name="Tran B."/>
            <person name="Rogers Y.-H."/>
            <person name="Friedman R."/>
            <person name="Venter J.C."/>
        </authorList>
    </citation>
    <scope>NUCLEOTIDE SEQUENCE [LARGE SCALE GENOMIC DNA]</scope>
    <source>
        <strain evidence="2 3">D2</strain>
    </source>
</reference>
<keyword evidence="3" id="KW-1185">Reference proteome</keyword>
<dbReference type="HOGENOM" id="CLU_2035995_0_0_6"/>
<organism evidence="2 3">
    <name type="scientific">Pseudoalteromonas tunicata D2</name>
    <dbReference type="NCBI Taxonomy" id="87626"/>
    <lineage>
        <taxon>Bacteria</taxon>
        <taxon>Pseudomonadati</taxon>
        <taxon>Pseudomonadota</taxon>
        <taxon>Gammaproteobacteria</taxon>
        <taxon>Alteromonadales</taxon>
        <taxon>Pseudoalteromonadaceae</taxon>
        <taxon>Pseudoalteromonas</taxon>
    </lineage>
</organism>
<gene>
    <name evidence="2" type="ORF">PTD2_00157</name>
</gene>
<comment type="caution">
    <text evidence="2">The sequence shown here is derived from an EMBL/GenBank/DDBJ whole genome shotgun (WGS) entry which is preliminary data.</text>
</comment>
<feature type="signal peptide" evidence="1">
    <location>
        <begin position="1"/>
        <end position="20"/>
    </location>
</feature>
<name>A4CFV0_9GAMM</name>
<dbReference type="EMBL" id="AAOH01000016">
    <property type="protein sequence ID" value="EAR26387.1"/>
    <property type="molecule type" value="Genomic_DNA"/>
</dbReference>
<dbReference type="STRING" id="87626.PTD2_00157"/>
<accession>A4CFV0</accession>
<protein>
    <submittedName>
        <fullName evidence="2">Putative secreted protein</fullName>
    </submittedName>
</protein>
<feature type="chain" id="PRO_5002667479" evidence="1">
    <location>
        <begin position="21"/>
        <end position="116"/>
    </location>
</feature>
<keyword evidence="1" id="KW-0732">Signal</keyword>
<dbReference type="eggNOG" id="ENOG5033052">
    <property type="taxonomic scope" value="Bacteria"/>
</dbReference>
<dbReference type="Proteomes" id="UP000006201">
    <property type="component" value="Unassembled WGS sequence"/>
</dbReference>
<dbReference type="OrthoDB" id="6227752at2"/>
<dbReference type="RefSeq" id="WP_009840770.1">
    <property type="nucleotide sequence ID" value="NZ_CH959303.1"/>
</dbReference>
<evidence type="ECO:0000313" key="2">
    <source>
        <dbReference type="EMBL" id="EAR26387.1"/>
    </source>
</evidence>
<evidence type="ECO:0000256" key="1">
    <source>
        <dbReference type="SAM" id="SignalP"/>
    </source>
</evidence>
<proteinExistence type="predicted"/>
<sequence length="116" mass="13466">MKFFSLLLLVVSFCSFSAQKKTERLYDFDHKVFYQETRVSDGHYLLAVEADSYDHFEKQSVFLLRYAAKLCRSSQFSLVFETGVQEFKALPTHPRPYQPSLTATLQCLSLKIEPVN</sequence>
<evidence type="ECO:0000313" key="3">
    <source>
        <dbReference type="Proteomes" id="UP000006201"/>
    </source>
</evidence>